<dbReference type="Proteomes" id="UP000000268">
    <property type="component" value="Plasmid pREB1"/>
</dbReference>
<reference evidence="1 2" key="1">
    <citation type="journal article" date="2008" name="Proc. Natl. Acad. Sci. U.S.A.">
        <title>Niche adaptation and genome expansion in the chlorophyll d-producing cyanobacterium Acaryochloris marina.</title>
        <authorList>
            <person name="Swingley W.D."/>
            <person name="Chen M."/>
            <person name="Cheung P.C."/>
            <person name="Conrad A.L."/>
            <person name="Dejesa L.C."/>
            <person name="Hao J."/>
            <person name="Honchak B.M."/>
            <person name="Karbach L.E."/>
            <person name="Kurdoglu A."/>
            <person name="Lahiri S."/>
            <person name="Mastrian S.D."/>
            <person name="Miyashita H."/>
            <person name="Page L."/>
            <person name="Ramakrishna P."/>
            <person name="Satoh S."/>
            <person name="Sattley W.M."/>
            <person name="Shimada Y."/>
            <person name="Taylor H.L."/>
            <person name="Tomo T."/>
            <person name="Tsuchiya T."/>
            <person name="Wang Z.T."/>
            <person name="Raymond J."/>
            <person name="Mimuro M."/>
            <person name="Blankenship R.E."/>
            <person name="Touchman J.W."/>
        </authorList>
    </citation>
    <scope>NUCLEOTIDE SEQUENCE [LARGE SCALE GENOMIC DNA]</scope>
    <source>
        <strain evidence="2">MBIC 11017</strain>
        <plasmid evidence="2">Plasmid pREB1</plasmid>
    </source>
</reference>
<dbReference type="KEGG" id="amr:AM1_A0376"/>
<sequence>MIHTFQSSANHILPTGGGLGTRSYYWLPFQKSSPQVVFAFEVTRCNAFISEERARDCMNRLQTAFKDIPGLYLKTSWDIPEVTQAATQDQARVKESSSSAPE</sequence>
<organism evidence="1 2">
    <name type="scientific">Acaryochloris marina (strain MBIC 11017)</name>
    <dbReference type="NCBI Taxonomy" id="329726"/>
    <lineage>
        <taxon>Bacteria</taxon>
        <taxon>Bacillati</taxon>
        <taxon>Cyanobacteriota</taxon>
        <taxon>Cyanophyceae</taxon>
        <taxon>Acaryochloridales</taxon>
        <taxon>Acaryochloridaceae</taxon>
        <taxon>Acaryochloris</taxon>
    </lineage>
</organism>
<evidence type="ECO:0000313" key="1">
    <source>
        <dbReference type="EMBL" id="ABW31494.1"/>
    </source>
</evidence>
<dbReference type="EMBL" id="CP000838">
    <property type="protein sequence ID" value="ABW31494.1"/>
    <property type="molecule type" value="Genomic_DNA"/>
</dbReference>
<proteinExistence type="predicted"/>
<accession>A8ZL26</accession>
<keyword evidence="2" id="KW-1185">Reference proteome</keyword>
<keyword evidence="1" id="KW-0614">Plasmid</keyword>
<gene>
    <name evidence="1" type="ordered locus">AM1_A0376</name>
</gene>
<protein>
    <submittedName>
        <fullName evidence="1">Uncharacterized protein</fullName>
    </submittedName>
</protein>
<name>A8ZL26_ACAM1</name>
<dbReference type="AlphaFoldDB" id="A8ZL26"/>
<dbReference type="HOGENOM" id="CLU_2271201_0_0_3"/>
<evidence type="ECO:0000313" key="2">
    <source>
        <dbReference type="Proteomes" id="UP000000268"/>
    </source>
</evidence>
<geneLocation type="plasmid" evidence="1 2">
    <name>pREB1</name>
</geneLocation>